<evidence type="ECO:0000256" key="5">
    <source>
        <dbReference type="ARBA" id="ARBA00048204"/>
    </source>
</evidence>
<dbReference type="AlphaFoldDB" id="A0AAV2P7Q1"/>
<proteinExistence type="inferred from homology"/>
<keyword evidence="8" id="KW-1185">Reference proteome</keyword>
<dbReference type="EMBL" id="OZ034830">
    <property type="protein sequence ID" value="CAL1687165.1"/>
    <property type="molecule type" value="Genomic_DNA"/>
</dbReference>
<comment type="function">
    <text evidence="6">Catalyzes the hydrolysis of queuosine 5'-phosphate, releasing the nucleobase queuine (q). Is required for salvage of queuine from exogenous queuosine (Q) that is imported and then converted to queuosine 5'-phosphate intracellularly.</text>
</comment>
<dbReference type="Proteomes" id="UP001497644">
    <property type="component" value="Chromosome 7"/>
</dbReference>
<evidence type="ECO:0000313" key="7">
    <source>
        <dbReference type="EMBL" id="CAL1687165.1"/>
    </source>
</evidence>
<dbReference type="PANTHER" id="PTHR21314:SF0">
    <property type="entry name" value="QUEUOSINE 5'-PHOSPHATE N-GLYCOSYLASE_HYDROLASE"/>
    <property type="match status" value="1"/>
</dbReference>
<organism evidence="7 8">
    <name type="scientific">Lasius platythorax</name>
    <dbReference type="NCBI Taxonomy" id="488582"/>
    <lineage>
        <taxon>Eukaryota</taxon>
        <taxon>Metazoa</taxon>
        <taxon>Ecdysozoa</taxon>
        <taxon>Arthropoda</taxon>
        <taxon>Hexapoda</taxon>
        <taxon>Insecta</taxon>
        <taxon>Pterygota</taxon>
        <taxon>Neoptera</taxon>
        <taxon>Endopterygota</taxon>
        <taxon>Hymenoptera</taxon>
        <taxon>Apocrita</taxon>
        <taxon>Aculeata</taxon>
        <taxon>Formicoidea</taxon>
        <taxon>Formicidae</taxon>
        <taxon>Formicinae</taxon>
        <taxon>Lasius</taxon>
        <taxon>Lasius</taxon>
    </lineage>
</organism>
<evidence type="ECO:0000313" key="8">
    <source>
        <dbReference type="Proteomes" id="UP001497644"/>
    </source>
</evidence>
<dbReference type="EC" id="3.2.2.-" evidence="6"/>
<evidence type="ECO:0000256" key="3">
    <source>
        <dbReference type="ARBA" id="ARBA00035306"/>
    </source>
</evidence>
<keyword evidence="1 6" id="KW-0378">Hydrolase</keyword>
<dbReference type="GO" id="GO:0016787">
    <property type="term" value="F:hydrolase activity"/>
    <property type="evidence" value="ECO:0007669"/>
    <property type="project" value="UniProtKB-KW"/>
</dbReference>
<protein>
    <recommendedName>
        <fullName evidence="3 6">Queuosine 5'-phosphate N-glycosylase/hydrolase</fullName>
        <ecNumber evidence="6">3.2.2.-</ecNumber>
    </recommendedName>
    <alternativeName>
        <fullName evidence="4 6">Queuosine-nucleotide N-glycosylase/hydrolase</fullName>
    </alternativeName>
</protein>
<dbReference type="InterPro" id="IPR019438">
    <property type="entry name" value="Q_salvage"/>
</dbReference>
<accession>A0AAV2P7Q1</accession>
<evidence type="ECO:0000256" key="2">
    <source>
        <dbReference type="ARBA" id="ARBA00035119"/>
    </source>
</evidence>
<name>A0AAV2P7Q1_9HYME</name>
<dbReference type="GO" id="GO:0006400">
    <property type="term" value="P:tRNA modification"/>
    <property type="evidence" value="ECO:0007669"/>
    <property type="project" value="TreeGrafter"/>
</dbReference>
<evidence type="ECO:0000256" key="1">
    <source>
        <dbReference type="ARBA" id="ARBA00022801"/>
    </source>
</evidence>
<sequence length="355" mass="41689">MAEANSSDYDVVESLLAAKIVAEKAQDVHINQEGIKKLAEDVMMFLMDNFEDFYTLTNKYVHLYPEETDSRMADWLFVRHTLNFSLWNPKGTKQWTVSGTEGYVALCIAIKRAIDEKTPIWDPNYYTRMTQSELEHIFRSDDGETSIPLIHERLRILREVGKVLLNKYQGSFVECIRSSEYDVDKLVKLLFNEFESYRDEAIFEGVKVRFHTKARSLVSDIWVTFKEQAKFKIDTKKMTSMIFIDYCAPLALLHFDVLRYSDMLVNRFKNSNEPLDHGSREEIEIRGCSLFAVKKICNEVQRISKRYIEEKPILKTKAFNVPILVDNYLLGFLADKTDEEYIKQEPFHYIRTVHY</sequence>
<dbReference type="PANTHER" id="PTHR21314">
    <property type="entry name" value="QUEUOSINE 5'-PHOSPHATE N-GLYCOSYLASE_HYDROLASE-RELATED"/>
    <property type="match status" value="1"/>
</dbReference>
<evidence type="ECO:0000256" key="6">
    <source>
        <dbReference type="RuleBase" id="RU365002"/>
    </source>
</evidence>
<evidence type="ECO:0000256" key="4">
    <source>
        <dbReference type="ARBA" id="ARBA00035393"/>
    </source>
</evidence>
<dbReference type="Pfam" id="PF10343">
    <property type="entry name" value="Q_salvage"/>
    <property type="match status" value="1"/>
</dbReference>
<comment type="catalytic activity">
    <reaction evidence="5 6">
        <text>queuosine 5'-phosphate + H2O = queuine + D-ribose 5-phosphate</text>
        <dbReference type="Rhea" id="RHEA:75387"/>
        <dbReference type="ChEBI" id="CHEBI:15377"/>
        <dbReference type="ChEBI" id="CHEBI:17433"/>
        <dbReference type="ChEBI" id="CHEBI:78346"/>
        <dbReference type="ChEBI" id="CHEBI:194371"/>
    </reaction>
    <physiologicalReaction direction="left-to-right" evidence="5 6">
        <dbReference type="Rhea" id="RHEA:75388"/>
    </physiologicalReaction>
</comment>
<reference evidence="7" key="1">
    <citation type="submission" date="2024-04" db="EMBL/GenBank/DDBJ databases">
        <authorList>
            <consortium name="Molecular Ecology Group"/>
        </authorList>
    </citation>
    <scope>NUCLEOTIDE SEQUENCE</scope>
</reference>
<gene>
    <name evidence="7" type="ORF">LPLAT_LOCUS12422</name>
</gene>
<comment type="similarity">
    <text evidence="2 6">Belongs to the QNG1 protein family.</text>
</comment>